<organism evidence="1 2">
    <name type="scientific">[Clostridium] leptum DSM 753</name>
    <dbReference type="NCBI Taxonomy" id="428125"/>
    <lineage>
        <taxon>Bacteria</taxon>
        <taxon>Bacillati</taxon>
        <taxon>Bacillota</taxon>
        <taxon>Clostridia</taxon>
        <taxon>Eubacteriales</taxon>
        <taxon>Oscillospiraceae</taxon>
        <taxon>Oscillospiraceae incertae sedis</taxon>
    </lineage>
</organism>
<reference evidence="1 2" key="1">
    <citation type="submission" date="2017-07" db="EMBL/GenBank/DDBJ databases">
        <title>Prevalence of linear plasmids in Cutibacterium (Propionibacterium) acnes isolates obtained from prostatic tissue.</title>
        <authorList>
            <person name="Davidsson S."/>
            <person name="Carlsson J."/>
            <person name="Molling P."/>
            <person name="Andren O."/>
            <person name="Andersson S.-O."/>
            <person name="Brzuszkiewicz E."/>
            <person name="Poehlein A."/>
            <person name="Al-Zeer M."/>
            <person name="Brinkmann V."/>
            <person name="Scavenius C."/>
            <person name="Nazipi S."/>
            <person name="Soderquist B."/>
            <person name="Bruggemann H."/>
        </authorList>
    </citation>
    <scope>NUCLEOTIDE SEQUENCE [LARGE SCALE GENOMIC DNA]</scope>
    <source>
        <strain evidence="1 2">DSM 753</strain>
    </source>
</reference>
<dbReference type="PANTHER" id="PTHR34070">
    <property type="entry name" value="ARMADILLO-TYPE FOLD"/>
    <property type="match status" value="1"/>
</dbReference>
<dbReference type="PANTHER" id="PTHR34070:SF1">
    <property type="entry name" value="DNA ALKYLATION REPAIR PROTEIN"/>
    <property type="match status" value="1"/>
</dbReference>
<dbReference type="AlphaFoldDB" id="A0A855A860"/>
<accession>A0A855A860</accession>
<protein>
    <submittedName>
        <fullName evidence="1">DNA alkylation repair protein</fullName>
    </submittedName>
</protein>
<comment type="caution">
    <text evidence="1">The sequence shown here is derived from an EMBL/GenBank/DDBJ whole genome shotgun (WGS) entry which is preliminary data.</text>
</comment>
<dbReference type="InterPro" id="IPR016024">
    <property type="entry name" value="ARM-type_fold"/>
</dbReference>
<sequence>MPGDWIKNLFYWIWREKTVGRNDEIRNRLESLAEPEFQRFASSLIPDLKPGFLLGVRLPKLRKISREIAGNDPQGYLKEARSDSFEEIMLQGMVIGCIPGKPEQVFPLIEDFLPKIDNWSICDSFCSSLKIAREYPEATWKLLRPLFQDQRAYYVRFAVVMAIFYFIQKPYLPEIFAFLDEISLDSYYVRMAVAWAVSICFREFPEETMTYLETAALDQFTYEKSLQKITESLKTDAKTKALIREMKRKKRDSEER</sequence>
<dbReference type="Gene3D" id="1.25.10.90">
    <property type="match status" value="1"/>
</dbReference>
<gene>
    <name evidence="1" type="ORF">CH238_03275</name>
</gene>
<proteinExistence type="predicted"/>
<dbReference type="EMBL" id="NOXF01000001">
    <property type="protein sequence ID" value="PEQ26024.1"/>
    <property type="molecule type" value="Genomic_DNA"/>
</dbReference>
<dbReference type="SUPFAM" id="SSF48371">
    <property type="entry name" value="ARM repeat"/>
    <property type="match status" value="1"/>
</dbReference>
<name>A0A855A860_9FIRM</name>
<dbReference type="Pfam" id="PF08713">
    <property type="entry name" value="DNA_alkylation"/>
    <property type="match status" value="1"/>
</dbReference>
<dbReference type="Proteomes" id="UP000220611">
    <property type="component" value="Unassembled WGS sequence"/>
</dbReference>
<dbReference type="CDD" id="cd06561">
    <property type="entry name" value="AlkD_like"/>
    <property type="match status" value="1"/>
</dbReference>
<dbReference type="InterPro" id="IPR014825">
    <property type="entry name" value="DNA_alkylation"/>
</dbReference>
<keyword evidence="2" id="KW-1185">Reference proteome</keyword>
<dbReference type="OrthoDB" id="9784740at2"/>
<evidence type="ECO:0000313" key="2">
    <source>
        <dbReference type="Proteomes" id="UP000220611"/>
    </source>
</evidence>
<evidence type="ECO:0000313" key="1">
    <source>
        <dbReference type="EMBL" id="PEQ26024.1"/>
    </source>
</evidence>